<feature type="compositionally biased region" description="Polar residues" evidence="1">
    <location>
        <begin position="280"/>
        <end position="292"/>
    </location>
</feature>
<keyword evidence="2" id="KW-1133">Transmembrane helix</keyword>
<keyword evidence="2" id="KW-0472">Membrane</keyword>
<feature type="transmembrane region" description="Helical" evidence="2">
    <location>
        <begin position="35"/>
        <end position="57"/>
    </location>
</feature>
<reference evidence="3" key="1">
    <citation type="submission" date="2022-11" db="EMBL/GenBank/DDBJ databases">
        <title>Centuries of genome instability and evolution in soft-shell clam transmissible cancer (bioRxiv).</title>
        <authorList>
            <person name="Hart S.F.M."/>
            <person name="Yonemitsu M.A."/>
            <person name="Giersch R.M."/>
            <person name="Beal B.F."/>
            <person name="Arriagada G."/>
            <person name="Davis B.W."/>
            <person name="Ostrander E.A."/>
            <person name="Goff S.P."/>
            <person name="Metzger M.J."/>
        </authorList>
    </citation>
    <scope>NUCLEOTIDE SEQUENCE</scope>
    <source>
        <strain evidence="3">MELC-2E11</strain>
        <tissue evidence="3">Siphon/mantle</tissue>
    </source>
</reference>
<dbReference type="Proteomes" id="UP001164746">
    <property type="component" value="Chromosome 6"/>
</dbReference>
<accession>A0ABY7EDS7</accession>
<feature type="compositionally biased region" description="Basic and acidic residues" evidence="1">
    <location>
        <begin position="240"/>
        <end position="251"/>
    </location>
</feature>
<name>A0ABY7EDS7_MYAAR</name>
<keyword evidence="4" id="KW-1185">Reference proteome</keyword>
<feature type="compositionally biased region" description="Basic and acidic residues" evidence="1">
    <location>
        <begin position="195"/>
        <end position="204"/>
    </location>
</feature>
<evidence type="ECO:0000256" key="2">
    <source>
        <dbReference type="SAM" id="Phobius"/>
    </source>
</evidence>
<proteinExistence type="predicted"/>
<evidence type="ECO:0000313" key="3">
    <source>
        <dbReference type="EMBL" id="WAR08180.1"/>
    </source>
</evidence>
<dbReference type="EMBL" id="CP111017">
    <property type="protein sequence ID" value="WAR08180.1"/>
    <property type="molecule type" value="Genomic_DNA"/>
</dbReference>
<gene>
    <name evidence="3" type="ORF">MAR_018138</name>
</gene>
<keyword evidence="2" id="KW-0812">Transmembrane</keyword>
<feature type="region of interest" description="Disordered" evidence="1">
    <location>
        <begin position="180"/>
        <end position="292"/>
    </location>
</feature>
<sequence>SPTTVANSGFQTDSTPKEATTTFTPPATKSVPVSIIAGSIGGIVLIVLLTIGLVIFFSDDTEIDYTKYSNDIHSNPTYDALCAPSADKVPTFAKDSGFDKHDESVEGNMMEGEYNTLRLHFPVINEPQDNTYNHIGGSLTADSTYSHIPNAKNALFDNTYSHMSNVSHGNSLEPEAKDATYNHLGDSCSSKRKGKTEESRDETYNHAQMNRVRPTADQVDPGDNYSHINLSGLKAQMPNADEHRDDAREPTGKNAKYAKANNVTKIVDKEKKQHGDSGKDSTATAEGESNSEGHTYFVLESNTDQHPKQAPFDYEVVATPEKNHSVFTVVETDTQQEYFVIEPTTELQ</sequence>
<evidence type="ECO:0000313" key="4">
    <source>
        <dbReference type="Proteomes" id="UP001164746"/>
    </source>
</evidence>
<feature type="compositionally biased region" description="Basic and acidic residues" evidence="1">
    <location>
        <begin position="266"/>
        <end position="279"/>
    </location>
</feature>
<organism evidence="3 4">
    <name type="scientific">Mya arenaria</name>
    <name type="common">Soft-shell clam</name>
    <dbReference type="NCBI Taxonomy" id="6604"/>
    <lineage>
        <taxon>Eukaryota</taxon>
        <taxon>Metazoa</taxon>
        <taxon>Spiralia</taxon>
        <taxon>Lophotrochozoa</taxon>
        <taxon>Mollusca</taxon>
        <taxon>Bivalvia</taxon>
        <taxon>Autobranchia</taxon>
        <taxon>Heteroconchia</taxon>
        <taxon>Euheterodonta</taxon>
        <taxon>Imparidentia</taxon>
        <taxon>Neoheterodontei</taxon>
        <taxon>Myida</taxon>
        <taxon>Myoidea</taxon>
        <taxon>Myidae</taxon>
        <taxon>Mya</taxon>
    </lineage>
</organism>
<protein>
    <submittedName>
        <fullName evidence="3">Uncharacterized protein</fullName>
    </submittedName>
</protein>
<evidence type="ECO:0000256" key="1">
    <source>
        <dbReference type="SAM" id="MobiDB-lite"/>
    </source>
</evidence>
<feature type="non-terminal residue" evidence="3">
    <location>
        <position position="1"/>
    </location>
</feature>
<feature type="region of interest" description="Disordered" evidence="1">
    <location>
        <begin position="1"/>
        <end position="23"/>
    </location>
</feature>